<accession>A0ABQ8MHH9</accession>
<evidence type="ECO:0000313" key="2">
    <source>
        <dbReference type="Proteomes" id="UP000830375"/>
    </source>
</evidence>
<gene>
    <name evidence="1" type="ORF">H4Q32_001152</name>
</gene>
<comment type="caution">
    <text evidence="1">The sequence shown here is derived from an EMBL/GenBank/DDBJ whole genome shotgun (WGS) entry which is preliminary data.</text>
</comment>
<name>A0ABQ8MHH9_LABRO</name>
<protein>
    <submittedName>
        <fullName evidence="1">Zinc finger BED domain-containing protein 4</fullName>
    </submittedName>
</protein>
<evidence type="ECO:0000313" key="1">
    <source>
        <dbReference type="EMBL" id="KAI2662328.1"/>
    </source>
</evidence>
<dbReference type="EMBL" id="JACTAM010000007">
    <property type="protein sequence ID" value="KAI2662328.1"/>
    <property type="molecule type" value="Genomic_DNA"/>
</dbReference>
<organism evidence="1 2">
    <name type="scientific">Labeo rohita</name>
    <name type="common">Indian major carp</name>
    <name type="synonym">Cyprinus rohita</name>
    <dbReference type="NCBI Taxonomy" id="84645"/>
    <lineage>
        <taxon>Eukaryota</taxon>
        <taxon>Metazoa</taxon>
        <taxon>Chordata</taxon>
        <taxon>Craniata</taxon>
        <taxon>Vertebrata</taxon>
        <taxon>Euteleostomi</taxon>
        <taxon>Actinopterygii</taxon>
        <taxon>Neopterygii</taxon>
        <taxon>Teleostei</taxon>
        <taxon>Ostariophysi</taxon>
        <taxon>Cypriniformes</taxon>
        <taxon>Cyprinidae</taxon>
        <taxon>Labeoninae</taxon>
        <taxon>Labeonini</taxon>
        <taxon>Labeo</taxon>
    </lineage>
</organism>
<sequence>MNRQPNILNGLTSKIPYNSPCAQKITESIAIFICKDTRPYSADENNGFCYMPLTDESKGNPETLQQSEKKHCCVLTVSRQGGPHVPRSQDSYSSK</sequence>
<keyword evidence="2" id="KW-1185">Reference proteome</keyword>
<reference evidence="1 2" key="1">
    <citation type="submission" date="2022-01" db="EMBL/GenBank/DDBJ databases">
        <title>A high-quality chromosome-level genome assembly of rohu carp, Labeo rohita.</title>
        <authorList>
            <person name="Arick M.A. II"/>
            <person name="Hsu C.-Y."/>
            <person name="Magbanua Z."/>
            <person name="Pechanova O."/>
            <person name="Grover C."/>
            <person name="Miller E."/>
            <person name="Thrash A."/>
            <person name="Ezzel L."/>
            <person name="Alam S."/>
            <person name="Benzie J."/>
            <person name="Hamilton M."/>
            <person name="Karsi A."/>
            <person name="Lawrence M.L."/>
            <person name="Peterson D.G."/>
        </authorList>
    </citation>
    <scope>NUCLEOTIDE SEQUENCE [LARGE SCALE GENOMIC DNA]</scope>
    <source>
        <strain evidence="2">BAU-BD-2019</strain>
        <tissue evidence="1">Blood</tissue>
    </source>
</reference>
<dbReference type="Proteomes" id="UP000830375">
    <property type="component" value="Unassembled WGS sequence"/>
</dbReference>
<proteinExistence type="predicted"/>